<proteinExistence type="predicted"/>
<dbReference type="RefSeq" id="WP_036180536.1">
    <property type="nucleotide sequence ID" value="NZ_AVCZ01000086.1"/>
</dbReference>
<dbReference type="OrthoDB" id="8451021at2"/>
<dbReference type="Proteomes" id="UP000030595">
    <property type="component" value="Unassembled WGS sequence"/>
</dbReference>
<name>A0A0A3IG64_9BACL</name>
<protein>
    <submittedName>
        <fullName evidence="1">Uncharacterized protein</fullName>
    </submittedName>
</protein>
<gene>
    <name evidence="1" type="ORF">CD30_19385</name>
</gene>
<keyword evidence="2" id="KW-1185">Reference proteome</keyword>
<comment type="caution">
    <text evidence="1">The sequence shown here is derived from an EMBL/GenBank/DDBJ whole genome shotgun (WGS) entry which is preliminary data.</text>
</comment>
<accession>A0A0A3IG64</accession>
<reference evidence="1 2" key="1">
    <citation type="submission" date="2014-02" db="EMBL/GenBank/DDBJ databases">
        <title>Draft genome sequence of Lysinibacillus massiliensis CCUG 49529.</title>
        <authorList>
            <person name="Zhang F."/>
            <person name="Wang G."/>
            <person name="Zhang L."/>
        </authorList>
    </citation>
    <scope>NUCLEOTIDE SEQUENCE [LARGE SCALE GENOMIC DNA]</scope>
    <source>
        <strain evidence="1 2">CCUG 49529</strain>
    </source>
</reference>
<dbReference type="AlphaFoldDB" id="A0A0A3IG64"/>
<organism evidence="1 2">
    <name type="scientific">Ureibacillus massiliensis 4400831 = CIP 108448 = CCUG 49529</name>
    <dbReference type="NCBI Taxonomy" id="1211035"/>
    <lineage>
        <taxon>Bacteria</taxon>
        <taxon>Bacillati</taxon>
        <taxon>Bacillota</taxon>
        <taxon>Bacilli</taxon>
        <taxon>Bacillales</taxon>
        <taxon>Caryophanaceae</taxon>
        <taxon>Ureibacillus</taxon>
    </lineage>
</organism>
<evidence type="ECO:0000313" key="1">
    <source>
        <dbReference type="EMBL" id="KGR83734.1"/>
    </source>
</evidence>
<sequence>MGSVGNGEFGRINDAKNYNEERCLRELLEVDLQDVANSEYFNSEGEVPEIFSIIHLGKKLKNGRVQVILTDDESEIGLLPTQYNYLHTCIARGHKYSGTIVYSENAIFPKIVVNLYAK</sequence>
<dbReference type="EMBL" id="JPVQ01000086">
    <property type="protein sequence ID" value="KGR83734.1"/>
    <property type="molecule type" value="Genomic_DNA"/>
</dbReference>
<evidence type="ECO:0000313" key="2">
    <source>
        <dbReference type="Proteomes" id="UP000030595"/>
    </source>
</evidence>